<dbReference type="GO" id="GO:0009252">
    <property type="term" value="P:peptidoglycan biosynthetic process"/>
    <property type="evidence" value="ECO:0007669"/>
    <property type="project" value="UniProtKB-UniPathway"/>
</dbReference>
<dbReference type="InterPro" id="IPR013221">
    <property type="entry name" value="Mur_ligase_cen"/>
</dbReference>
<evidence type="ECO:0000256" key="3">
    <source>
        <dbReference type="ARBA" id="ARBA00012211"/>
    </source>
</evidence>
<comment type="subcellular location">
    <subcellularLocation>
        <location evidence="1">Cytoplasm</location>
    </subcellularLocation>
</comment>
<dbReference type="GO" id="GO:0008763">
    <property type="term" value="F:UDP-N-acetylmuramate-L-alanine ligase activity"/>
    <property type="evidence" value="ECO:0007669"/>
    <property type="project" value="UniProtKB-EC"/>
</dbReference>
<sequence>MRIQNIHFVGIGGSGMGGIAEIMHNLNYKITGSDITKNTTTNKLEKIGVKVFNKHHPDNIKNAQAIVVSSAITNDNVELIAARQNRIPIVPRSQMLAEIMRFRYGIAISGTHGKTTTTSLIAHILTEANLDPTFIIGGVLNATGNNAQLGSSRYLIAEADESDGSFLNLQPMLSVITNIDNDHMGTYQNDTKKLEDSFLQFISNLPFYGLCVLCSDDKGVERILSRVSRSFICYGLSNNADIQAINIQQTQSQMIFDVNDHIRNKLFSITLNLIGNHNILNALAAITIALELKIDIKNIQLALESFSGVGRRLESYGSVILNDKKFLLFDDYAHHPNEIKATLEGVKASYPKYRLVVIFQAHRYSRTKDLFDDFVNILSKIDVLLLLDIYPANEEPIENISATTLANSIRQRQQTIPIVTDLNNVIDVLKNIIKDDDIVITMGAGSINTLAKNIKNVAN</sequence>
<dbReference type="InterPro" id="IPR036615">
    <property type="entry name" value="Mur_ligase_C_dom_sf"/>
</dbReference>
<evidence type="ECO:0000256" key="7">
    <source>
        <dbReference type="ARBA" id="ARBA00022840"/>
    </source>
</evidence>
<keyword evidence="6" id="KW-0547">Nucleotide-binding</keyword>
<dbReference type="InterPro" id="IPR000713">
    <property type="entry name" value="Mur_ligase_N"/>
</dbReference>
<dbReference type="Pfam" id="PF08245">
    <property type="entry name" value="Mur_ligase_M"/>
    <property type="match status" value="1"/>
</dbReference>
<dbReference type="SUPFAM" id="SSF53244">
    <property type="entry name" value="MurD-like peptide ligases, peptide-binding domain"/>
    <property type="match status" value="1"/>
</dbReference>
<protein>
    <recommendedName>
        <fullName evidence="3">UDP-N-acetylmuramate--L-alanine ligase</fullName>
        <ecNumber evidence="3">6.3.2.8</ecNumber>
    </recommendedName>
</protein>
<feature type="domain" description="Mur ligase central" evidence="11">
    <location>
        <begin position="108"/>
        <end position="288"/>
    </location>
</feature>
<evidence type="ECO:0000256" key="8">
    <source>
        <dbReference type="ARBA" id="ARBA00047833"/>
    </source>
</evidence>
<comment type="pathway">
    <text evidence="2">Cell wall biogenesis; peptidoglycan biosynthesis.</text>
</comment>
<accession>A0A1W1BPV6</accession>
<gene>
    <name evidence="12" type="ORF">MNB_SUP05-5-373</name>
</gene>
<dbReference type="InterPro" id="IPR036565">
    <property type="entry name" value="Mur-like_cat_sf"/>
</dbReference>
<evidence type="ECO:0000256" key="5">
    <source>
        <dbReference type="ARBA" id="ARBA00022598"/>
    </source>
</evidence>
<keyword evidence="4" id="KW-0963">Cytoplasm</keyword>
<dbReference type="Pfam" id="PF02875">
    <property type="entry name" value="Mur_ligase_C"/>
    <property type="match status" value="1"/>
</dbReference>
<keyword evidence="5 12" id="KW-0436">Ligase</keyword>
<evidence type="ECO:0000259" key="10">
    <source>
        <dbReference type="Pfam" id="PF02875"/>
    </source>
</evidence>
<feature type="domain" description="Mur ligase C-terminal" evidence="10">
    <location>
        <begin position="312"/>
        <end position="445"/>
    </location>
</feature>
<dbReference type="GO" id="GO:0005524">
    <property type="term" value="F:ATP binding"/>
    <property type="evidence" value="ECO:0007669"/>
    <property type="project" value="UniProtKB-KW"/>
</dbReference>
<dbReference type="InterPro" id="IPR004101">
    <property type="entry name" value="Mur_ligase_C"/>
</dbReference>
<dbReference type="PANTHER" id="PTHR43445">
    <property type="entry name" value="UDP-N-ACETYLMURAMATE--L-ALANINE LIGASE-RELATED"/>
    <property type="match status" value="1"/>
</dbReference>
<evidence type="ECO:0000259" key="9">
    <source>
        <dbReference type="Pfam" id="PF01225"/>
    </source>
</evidence>
<evidence type="ECO:0000313" key="12">
    <source>
        <dbReference type="EMBL" id="SFV55600.1"/>
    </source>
</evidence>
<dbReference type="AlphaFoldDB" id="A0A1W1BPV6"/>
<evidence type="ECO:0000259" key="11">
    <source>
        <dbReference type="Pfam" id="PF08245"/>
    </source>
</evidence>
<dbReference type="GO" id="GO:0005737">
    <property type="term" value="C:cytoplasm"/>
    <property type="evidence" value="ECO:0007669"/>
    <property type="project" value="UniProtKB-SubCell"/>
</dbReference>
<dbReference type="EMBL" id="FPHJ01000014">
    <property type="protein sequence ID" value="SFV55600.1"/>
    <property type="molecule type" value="Genomic_DNA"/>
</dbReference>
<dbReference type="Pfam" id="PF01225">
    <property type="entry name" value="Mur_ligase"/>
    <property type="match status" value="1"/>
</dbReference>
<evidence type="ECO:0000256" key="2">
    <source>
        <dbReference type="ARBA" id="ARBA00004752"/>
    </source>
</evidence>
<proteinExistence type="inferred from homology"/>
<dbReference type="EC" id="6.3.2.8" evidence="3"/>
<dbReference type="InterPro" id="IPR005758">
    <property type="entry name" value="UDP-N-AcMur_Ala_ligase_MurC"/>
</dbReference>
<feature type="domain" description="Mur ligase N-terminal catalytic" evidence="9">
    <location>
        <begin position="5"/>
        <end position="104"/>
    </location>
</feature>
<dbReference type="InterPro" id="IPR050061">
    <property type="entry name" value="MurCDEF_pg_biosynth"/>
</dbReference>
<organism evidence="12">
    <name type="scientific">hydrothermal vent metagenome</name>
    <dbReference type="NCBI Taxonomy" id="652676"/>
    <lineage>
        <taxon>unclassified sequences</taxon>
        <taxon>metagenomes</taxon>
        <taxon>ecological metagenomes</taxon>
    </lineage>
</organism>
<dbReference type="PANTHER" id="PTHR43445:SF3">
    <property type="entry name" value="UDP-N-ACETYLMURAMATE--L-ALANINE LIGASE"/>
    <property type="match status" value="1"/>
</dbReference>
<dbReference type="SUPFAM" id="SSF53623">
    <property type="entry name" value="MurD-like peptide ligases, catalytic domain"/>
    <property type="match status" value="1"/>
</dbReference>
<dbReference type="Gene3D" id="3.90.190.20">
    <property type="entry name" value="Mur ligase, C-terminal domain"/>
    <property type="match status" value="1"/>
</dbReference>
<dbReference type="NCBIfam" id="TIGR01082">
    <property type="entry name" value="murC"/>
    <property type="match status" value="1"/>
</dbReference>
<evidence type="ECO:0000256" key="4">
    <source>
        <dbReference type="ARBA" id="ARBA00022490"/>
    </source>
</evidence>
<dbReference type="Gene3D" id="3.40.50.720">
    <property type="entry name" value="NAD(P)-binding Rossmann-like Domain"/>
    <property type="match status" value="1"/>
</dbReference>
<evidence type="ECO:0000256" key="6">
    <source>
        <dbReference type="ARBA" id="ARBA00022741"/>
    </source>
</evidence>
<reference evidence="12" key="1">
    <citation type="submission" date="2016-10" db="EMBL/GenBank/DDBJ databases">
        <authorList>
            <person name="de Groot N.N."/>
        </authorList>
    </citation>
    <scope>NUCLEOTIDE SEQUENCE</scope>
</reference>
<keyword evidence="7" id="KW-0067">ATP-binding</keyword>
<name>A0A1W1BPV6_9ZZZZ</name>
<comment type="catalytic activity">
    <reaction evidence="8">
        <text>UDP-N-acetyl-alpha-D-muramate + L-alanine + ATP = UDP-N-acetyl-alpha-D-muramoyl-L-alanine + ADP + phosphate + H(+)</text>
        <dbReference type="Rhea" id="RHEA:23372"/>
        <dbReference type="ChEBI" id="CHEBI:15378"/>
        <dbReference type="ChEBI" id="CHEBI:30616"/>
        <dbReference type="ChEBI" id="CHEBI:43474"/>
        <dbReference type="ChEBI" id="CHEBI:57972"/>
        <dbReference type="ChEBI" id="CHEBI:70757"/>
        <dbReference type="ChEBI" id="CHEBI:83898"/>
        <dbReference type="ChEBI" id="CHEBI:456216"/>
        <dbReference type="EC" id="6.3.2.8"/>
    </reaction>
</comment>
<dbReference type="Gene3D" id="3.40.1190.10">
    <property type="entry name" value="Mur-like, catalytic domain"/>
    <property type="match status" value="1"/>
</dbReference>
<dbReference type="SUPFAM" id="SSF51984">
    <property type="entry name" value="MurCD N-terminal domain"/>
    <property type="match status" value="1"/>
</dbReference>
<evidence type="ECO:0000256" key="1">
    <source>
        <dbReference type="ARBA" id="ARBA00004496"/>
    </source>
</evidence>
<dbReference type="UniPathway" id="UPA00219"/>
<dbReference type="HAMAP" id="MF_00046">
    <property type="entry name" value="MurC"/>
    <property type="match status" value="1"/>
</dbReference>